<sequence>MLFQPNQPVWFYDKRALWGWDREHFAQGSCDGIFEIAGISVGVRICFEVRFPEYFRELYARKTDLNVVLFYDVSDVDDTGRYDLIKGHLQTRAVENVSTIVSVDSIHPYQTAPTAVFGKSGQILKECTRNQPELLIYDFEKTEDDFGEMGRRRISDTLFFEGK</sequence>
<name>A0AAE3AT69_9FIRM</name>
<dbReference type="CDD" id="cd07197">
    <property type="entry name" value="nitrilase"/>
    <property type="match status" value="1"/>
</dbReference>
<dbReference type="EMBL" id="JAJEQF010000002">
    <property type="protein sequence ID" value="MCC2166390.1"/>
    <property type="molecule type" value="Genomic_DNA"/>
</dbReference>
<dbReference type="PROSITE" id="PS50263">
    <property type="entry name" value="CN_HYDROLASE"/>
    <property type="match status" value="1"/>
</dbReference>
<dbReference type="Gene3D" id="3.60.110.10">
    <property type="entry name" value="Carbon-nitrogen hydrolase"/>
    <property type="match status" value="1"/>
</dbReference>
<evidence type="ECO:0000259" key="1">
    <source>
        <dbReference type="PROSITE" id="PS50263"/>
    </source>
</evidence>
<comment type="caution">
    <text evidence="2">The sequence shown here is derived from an EMBL/GenBank/DDBJ whole genome shotgun (WGS) entry which is preliminary data.</text>
</comment>
<evidence type="ECO:0000313" key="2">
    <source>
        <dbReference type="EMBL" id="MCC2166390.1"/>
    </source>
</evidence>
<proteinExistence type="predicted"/>
<dbReference type="InterPro" id="IPR003010">
    <property type="entry name" value="C-N_Hydrolase"/>
</dbReference>
<dbReference type="SUPFAM" id="SSF56317">
    <property type="entry name" value="Carbon-nitrogen hydrolase"/>
    <property type="match status" value="1"/>
</dbReference>
<dbReference type="GO" id="GO:0016787">
    <property type="term" value="F:hydrolase activity"/>
    <property type="evidence" value="ECO:0007669"/>
    <property type="project" value="UniProtKB-KW"/>
</dbReference>
<organism evidence="2 3">
    <name type="scientific">Gallintestinimicrobium propionicum</name>
    <dbReference type="NCBI Taxonomy" id="2981770"/>
    <lineage>
        <taxon>Bacteria</taxon>
        <taxon>Bacillati</taxon>
        <taxon>Bacillota</taxon>
        <taxon>Clostridia</taxon>
        <taxon>Lachnospirales</taxon>
        <taxon>Lachnospiraceae</taxon>
        <taxon>Gallintestinimicrobium</taxon>
    </lineage>
</organism>
<dbReference type="RefSeq" id="WP_117960869.1">
    <property type="nucleotide sequence ID" value="NZ_JAJEQF010000002.1"/>
</dbReference>
<gene>
    <name evidence="2" type="ORF">LKD45_01540</name>
</gene>
<keyword evidence="3" id="KW-1185">Reference proteome</keyword>
<dbReference type="InterPro" id="IPR036526">
    <property type="entry name" value="C-N_Hydrolase_sf"/>
</dbReference>
<evidence type="ECO:0000313" key="3">
    <source>
        <dbReference type="Proteomes" id="UP001199355"/>
    </source>
</evidence>
<reference evidence="2 3" key="1">
    <citation type="submission" date="2021-10" db="EMBL/GenBank/DDBJ databases">
        <title>Anaerobic single-cell dispensing facilitates the cultivation of human gut bacteria.</title>
        <authorList>
            <person name="Afrizal A."/>
        </authorList>
    </citation>
    <scope>NUCLEOTIDE SEQUENCE [LARGE SCALE GENOMIC DNA]</scope>
    <source>
        <strain evidence="2 3">CLA-AA-H244</strain>
    </source>
</reference>
<dbReference type="Pfam" id="PF00795">
    <property type="entry name" value="CN_hydrolase"/>
    <property type="match status" value="1"/>
</dbReference>
<accession>A0AAE3AT69</accession>
<feature type="domain" description="CN hydrolase" evidence="1">
    <location>
        <begin position="1"/>
        <end position="141"/>
    </location>
</feature>
<keyword evidence="2" id="KW-0378">Hydrolase</keyword>
<dbReference type="AlphaFoldDB" id="A0AAE3AT69"/>
<protein>
    <submittedName>
        <fullName evidence="2">Carbon-nitrogen hydrolase family protein</fullName>
    </submittedName>
</protein>
<dbReference type="Proteomes" id="UP001199355">
    <property type="component" value="Unassembled WGS sequence"/>
</dbReference>